<dbReference type="GO" id="GO:0015889">
    <property type="term" value="P:cobalamin transport"/>
    <property type="evidence" value="ECO:0007669"/>
    <property type="project" value="TreeGrafter"/>
</dbReference>
<dbReference type="STRING" id="1000565.METUNv1_03340"/>
<evidence type="ECO:0000256" key="2">
    <source>
        <dbReference type="ARBA" id="ARBA00009810"/>
    </source>
</evidence>
<dbReference type="Proteomes" id="UP000005019">
    <property type="component" value="Unassembled WGS sequence"/>
</dbReference>
<dbReference type="EMBL" id="AFHG01000057">
    <property type="protein sequence ID" value="EGK70435.1"/>
    <property type="molecule type" value="Genomic_DNA"/>
</dbReference>
<evidence type="ECO:0000256" key="14">
    <source>
        <dbReference type="SAM" id="SignalP"/>
    </source>
</evidence>
<dbReference type="Pfam" id="PF07715">
    <property type="entry name" value="Plug"/>
    <property type="match status" value="1"/>
</dbReference>
<dbReference type="PANTHER" id="PTHR30069">
    <property type="entry name" value="TONB-DEPENDENT OUTER MEMBRANE RECEPTOR"/>
    <property type="match status" value="1"/>
</dbReference>
<feature type="domain" description="TonB-dependent receptor plug" evidence="16">
    <location>
        <begin position="42"/>
        <end position="148"/>
    </location>
</feature>
<keyword evidence="7" id="KW-0406">Ion transport</keyword>
<organism evidence="17 18">
    <name type="scientific">Methyloversatilis universalis (strain ATCC BAA-1314 / DSM 25237 / JCM 13912 / CCUG 52030 / FAM5)</name>
    <dbReference type="NCBI Taxonomy" id="1000565"/>
    <lineage>
        <taxon>Bacteria</taxon>
        <taxon>Pseudomonadati</taxon>
        <taxon>Pseudomonadota</taxon>
        <taxon>Betaproteobacteria</taxon>
        <taxon>Nitrosomonadales</taxon>
        <taxon>Sterolibacteriaceae</taxon>
        <taxon>Methyloversatilis</taxon>
    </lineage>
</organism>
<dbReference type="GO" id="GO:0006811">
    <property type="term" value="P:monoatomic ion transport"/>
    <property type="evidence" value="ECO:0007669"/>
    <property type="project" value="UniProtKB-KW"/>
</dbReference>
<reference evidence="17 18" key="1">
    <citation type="journal article" date="2011" name="J. Bacteriol.">
        <title>Genome sequence of Methyloversatilis universalis FAM5T, a methylotrophic representative of the order Rhodocyclales.</title>
        <authorList>
            <person name="Kittichotirat W."/>
            <person name="Good N.M."/>
            <person name="Hall R."/>
            <person name="Bringel F."/>
            <person name="Lajus A."/>
            <person name="Medigue C."/>
            <person name="Smalley N.E."/>
            <person name="Beck D."/>
            <person name="Bumgarner R."/>
            <person name="Vuilleumier S."/>
            <person name="Kalyuzhnaya M.G."/>
        </authorList>
    </citation>
    <scope>NUCLEOTIDE SEQUENCE [LARGE SCALE GENOMIC DNA]</scope>
    <source>
        <strain evidence="18">ATCC BAA-1314 / JCM 13912 / FAM5</strain>
    </source>
</reference>
<dbReference type="RefSeq" id="WP_008063687.1">
    <property type="nucleotide sequence ID" value="NZ_AFHG01000057.1"/>
</dbReference>
<name>F5RGJ8_METUF</name>
<evidence type="ECO:0000259" key="15">
    <source>
        <dbReference type="Pfam" id="PF00593"/>
    </source>
</evidence>
<dbReference type="Gene3D" id="2.40.170.20">
    <property type="entry name" value="TonB-dependent receptor, beta-barrel domain"/>
    <property type="match status" value="1"/>
</dbReference>
<keyword evidence="6 14" id="KW-0732">Signal</keyword>
<sequence length="614" mass="66545">MPRLTPVAALVAGAATLLSQSAAAQQTMHPVVITANRVEQRVQDTLADVTVVDREQIETAAQSTLTELLARQPGIQMTSQGGPGASTDFFIRGADTRQSVVLIDGVRVGSGSSGTAALQYLPLSQIERIEVLRGPASAVYGADAIGGVIQIFTRRGEPGLDFDLFTGAGSYGTSDSRVGLRGGNGVIDFSLAGSLYHTRGFSTTNPDINLGVAASRRNYNPDRDAHLNRSVSGSVGITPQTGTRLSVSLLDSEGYNEYDSGLAFVNTRNVFNNSVLTAAAEHAWTDWLTTTLRFGRSIEDFTSYARTSPRGNDFRTEQTTQALEARVKLPLGTLFGSIERLEQDVLSVTPTVVNIDQTRRVDSGQLGWTAQIDRHLLQANTRHDRYTGGSGKATGNVAYGYRLTDELTARAAYGTGYRLPTFNQLYFPNFGNPDLKPESSTNREIGLAWQRKGTRLAVTAYDNRVQNLINSRAPLVNVAEARLKGATFEAATYVFGHTELQGSVDILSARDEDTGLRLQRRAAQTATVTVQQHMLAGRVGVEVQAVGDRWSEPGELRRMGGYALLNLFGVWKASPEVSVEARVNNLNDRRYTSVFGYETSGANAFVGVRYTPRF</sequence>
<gene>
    <name evidence="17" type="ORF">METUNv1_03340</name>
</gene>
<evidence type="ECO:0000256" key="10">
    <source>
        <dbReference type="ARBA" id="ARBA00023170"/>
    </source>
</evidence>
<dbReference type="PANTHER" id="PTHR30069:SF53">
    <property type="entry name" value="COLICIN I RECEPTOR-RELATED"/>
    <property type="match status" value="1"/>
</dbReference>
<dbReference type="PROSITE" id="PS52016">
    <property type="entry name" value="TONB_DEPENDENT_REC_3"/>
    <property type="match status" value="1"/>
</dbReference>
<dbReference type="InterPro" id="IPR039426">
    <property type="entry name" value="TonB-dep_rcpt-like"/>
</dbReference>
<evidence type="ECO:0000256" key="5">
    <source>
        <dbReference type="ARBA" id="ARBA00022692"/>
    </source>
</evidence>
<keyword evidence="18" id="KW-1185">Reference proteome</keyword>
<evidence type="ECO:0000256" key="11">
    <source>
        <dbReference type="ARBA" id="ARBA00023237"/>
    </source>
</evidence>
<comment type="similarity">
    <text evidence="2 12 13">Belongs to the TonB-dependent receptor family.</text>
</comment>
<evidence type="ECO:0000313" key="17">
    <source>
        <dbReference type="EMBL" id="EGK70435.1"/>
    </source>
</evidence>
<feature type="signal peptide" evidence="14">
    <location>
        <begin position="1"/>
        <end position="24"/>
    </location>
</feature>
<dbReference type="OrthoDB" id="183532at2"/>
<dbReference type="InterPro" id="IPR037066">
    <property type="entry name" value="Plug_dom_sf"/>
</dbReference>
<evidence type="ECO:0000256" key="3">
    <source>
        <dbReference type="ARBA" id="ARBA00022448"/>
    </source>
</evidence>
<evidence type="ECO:0000256" key="9">
    <source>
        <dbReference type="ARBA" id="ARBA00023136"/>
    </source>
</evidence>
<dbReference type="Gene3D" id="2.170.130.10">
    <property type="entry name" value="TonB-dependent receptor, plug domain"/>
    <property type="match status" value="1"/>
</dbReference>
<keyword evidence="3 12" id="KW-0813">Transport</keyword>
<keyword evidence="10 17" id="KW-0675">Receptor</keyword>
<evidence type="ECO:0000313" key="18">
    <source>
        <dbReference type="Proteomes" id="UP000005019"/>
    </source>
</evidence>
<evidence type="ECO:0000256" key="1">
    <source>
        <dbReference type="ARBA" id="ARBA00004571"/>
    </source>
</evidence>
<evidence type="ECO:0000259" key="16">
    <source>
        <dbReference type="Pfam" id="PF07715"/>
    </source>
</evidence>
<keyword evidence="8 13" id="KW-0798">TonB box</keyword>
<dbReference type="AlphaFoldDB" id="F5RGJ8"/>
<dbReference type="InterPro" id="IPR012910">
    <property type="entry name" value="Plug_dom"/>
</dbReference>
<evidence type="ECO:0000256" key="13">
    <source>
        <dbReference type="RuleBase" id="RU003357"/>
    </source>
</evidence>
<keyword evidence="5 12" id="KW-0812">Transmembrane</keyword>
<dbReference type="InterPro" id="IPR000531">
    <property type="entry name" value="Beta-barrel_TonB"/>
</dbReference>
<evidence type="ECO:0000256" key="8">
    <source>
        <dbReference type="ARBA" id="ARBA00023077"/>
    </source>
</evidence>
<protein>
    <submittedName>
        <fullName evidence="17">TonB-dependent receptor</fullName>
    </submittedName>
</protein>
<keyword evidence="11 12" id="KW-0998">Cell outer membrane</keyword>
<keyword evidence="9 12" id="KW-0472">Membrane</keyword>
<comment type="subcellular location">
    <subcellularLocation>
        <location evidence="1 12">Cell outer membrane</location>
        <topology evidence="1 12">Multi-pass membrane protein</topology>
    </subcellularLocation>
</comment>
<proteinExistence type="inferred from homology"/>
<dbReference type="InterPro" id="IPR036942">
    <property type="entry name" value="Beta-barrel_TonB_sf"/>
</dbReference>
<accession>F5RGJ8</accession>
<evidence type="ECO:0000256" key="4">
    <source>
        <dbReference type="ARBA" id="ARBA00022452"/>
    </source>
</evidence>
<evidence type="ECO:0000256" key="7">
    <source>
        <dbReference type="ARBA" id="ARBA00023065"/>
    </source>
</evidence>
<dbReference type="GO" id="GO:0009279">
    <property type="term" value="C:cell outer membrane"/>
    <property type="evidence" value="ECO:0007669"/>
    <property type="project" value="UniProtKB-SubCell"/>
</dbReference>
<feature type="chain" id="PRO_5003331591" evidence="14">
    <location>
        <begin position="25"/>
        <end position="614"/>
    </location>
</feature>
<dbReference type="eggNOG" id="COG4206">
    <property type="taxonomic scope" value="Bacteria"/>
</dbReference>
<evidence type="ECO:0000256" key="12">
    <source>
        <dbReference type="PROSITE-ProRule" id="PRU01360"/>
    </source>
</evidence>
<dbReference type="SUPFAM" id="SSF56935">
    <property type="entry name" value="Porins"/>
    <property type="match status" value="1"/>
</dbReference>
<keyword evidence="4 12" id="KW-1134">Transmembrane beta strand</keyword>
<dbReference type="Pfam" id="PF00593">
    <property type="entry name" value="TonB_dep_Rec_b-barrel"/>
    <property type="match status" value="1"/>
</dbReference>
<feature type="domain" description="TonB-dependent receptor-like beta-barrel" evidence="15">
    <location>
        <begin position="199"/>
        <end position="586"/>
    </location>
</feature>
<dbReference type="CDD" id="cd01347">
    <property type="entry name" value="ligand_gated_channel"/>
    <property type="match status" value="1"/>
</dbReference>
<evidence type="ECO:0000256" key="6">
    <source>
        <dbReference type="ARBA" id="ARBA00022729"/>
    </source>
</evidence>
<comment type="caution">
    <text evidence="17">The sequence shown here is derived from an EMBL/GenBank/DDBJ whole genome shotgun (WGS) entry which is preliminary data.</text>
</comment>